<dbReference type="Pfam" id="PF04783">
    <property type="entry name" value="DUF630"/>
    <property type="match status" value="1"/>
</dbReference>
<keyword evidence="5" id="KW-1185">Reference proteome</keyword>
<evidence type="ECO:0008006" key="6">
    <source>
        <dbReference type="Google" id="ProtNLM"/>
    </source>
</evidence>
<organism evidence="4 5">
    <name type="scientific">Phtheirospermum japonicum</name>
    <dbReference type="NCBI Taxonomy" id="374723"/>
    <lineage>
        <taxon>Eukaryota</taxon>
        <taxon>Viridiplantae</taxon>
        <taxon>Streptophyta</taxon>
        <taxon>Embryophyta</taxon>
        <taxon>Tracheophyta</taxon>
        <taxon>Spermatophyta</taxon>
        <taxon>Magnoliopsida</taxon>
        <taxon>eudicotyledons</taxon>
        <taxon>Gunneridae</taxon>
        <taxon>Pentapetalae</taxon>
        <taxon>asterids</taxon>
        <taxon>lamiids</taxon>
        <taxon>Lamiales</taxon>
        <taxon>Orobanchaceae</taxon>
        <taxon>Orobanchaceae incertae sedis</taxon>
        <taxon>Phtheirospermum</taxon>
    </lineage>
</organism>
<gene>
    <name evidence="4" type="ORF">PHJA_001050200</name>
</gene>
<feature type="domain" description="DUF632" evidence="2">
    <location>
        <begin position="384"/>
        <end position="519"/>
    </location>
</feature>
<dbReference type="PANTHER" id="PTHR21450:SF17">
    <property type="entry name" value="OS09G0542500 PROTEIN"/>
    <property type="match status" value="1"/>
</dbReference>
<dbReference type="PANTHER" id="PTHR21450">
    <property type="entry name" value="PROTEIN ALTERED PHOSPHATE STARVATION RESPONSE 1"/>
    <property type="match status" value="1"/>
</dbReference>
<accession>A0A830C0T0</accession>
<evidence type="ECO:0000259" key="3">
    <source>
        <dbReference type="Pfam" id="PF04783"/>
    </source>
</evidence>
<dbReference type="OrthoDB" id="1893612at2759"/>
<feature type="region of interest" description="Disordered" evidence="1">
    <location>
        <begin position="93"/>
        <end position="127"/>
    </location>
</feature>
<comment type="caution">
    <text evidence="4">The sequence shown here is derived from an EMBL/GenBank/DDBJ whole genome shotgun (WGS) entry which is preliminary data.</text>
</comment>
<dbReference type="InterPro" id="IPR006868">
    <property type="entry name" value="DUF630"/>
</dbReference>
<proteinExistence type="predicted"/>
<dbReference type="EMBL" id="BMAC01000178">
    <property type="protein sequence ID" value="GFP89065.1"/>
    <property type="molecule type" value="Genomic_DNA"/>
</dbReference>
<evidence type="ECO:0000313" key="4">
    <source>
        <dbReference type="EMBL" id="GFP89065.1"/>
    </source>
</evidence>
<dbReference type="AlphaFoldDB" id="A0A830C0T0"/>
<dbReference type="Pfam" id="PF04782">
    <property type="entry name" value="DUF632"/>
    <property type="match status" value="2"/>
</dbReference>
<dbReference type="Proteomes" id="UP000653305">
    <property type="component" value="Unassembled WGS sequence"/>
</dbReference>
<feature type="domain" description="DUF630" evidence="3">
    <location>
        <begin position="1"/>
        <end position="61"/>
    </location>
</feature>
<feature type="compositionally biased region" description="Low complexity" evidence="1">
    <location>
        <begin position="106"/>
        <end position="121"/>
    </location>
</feature>
<evidence type="ECO:0000313" key="5">
    <source>
        <dbReference type="Proteomes" id="UP000653305"/>
    </source>
</evidence>
<name>A0A830C0T0_9LAMI</name>
<protein>
    <recommendedName>
        <fullName evidence="6">DUF632 domain-containing protein</fullName>
    </recommendedName>
</protein>
<feature type="domain" description="DUF632" evidence="2">
    <location>
        <begin position="265"/>
        <end position="367"/>
    </location>
</feature>
<reference evidence="4" key="1">
    <citation type="submission" date="2020-07" db="EMBL/GenBank/DDBJ databases">
        <title>Ethylene signaling mediates host invasion by parasitic plants.</title>
        <authorList>
            <person name="Yoshida S."/>
        </authorList>
    </citation>
    <scope>NUCLEOTIDE SEQUENCE</scope>
    <source>
        <strain evidence="4">Okayama</strain>
    </source>
</reference>
<sequence length="660" mass="75349">MGACVASRLQQEEEVVSICRERKHQIKLAVEKRYALADAHYKYFQSLFGVSAAINLFVARHSPNPSPFYITLPPPTTTKETLVSNPLFLKQNPSEPTKQALAPAAESSCTSSRSSSLSSENECVEEHEENKKEEKICGYFYMDMPQTQNIIASPQRDFGWDFFNPFDNVTMTSARPEMVSFYNNRNISEEDLRAVREEEGIPELEDENEEERNDFVGKERVFDLEERENGVEAVKRVDSAKMSLGGEQMQKGLTVIDTPVRGRELLEALKDIEDHFIRAYDSGKDVSRMLECNRVHLQSNLEEIKENSTKLMQAITWRSASSRSTSCKSLVSGSKSSSTWTEFSNDLFDDYGGMASGSHSLTLERLMEIVSGEFMSGNAISLEIKMMTRAWKVILESHEIQSKIIFEVKTFTCPSYSKFCNESHRLATLQLETELVNWRSCFKEYVMAQRGYIEALYKWLSKFVAPEVEYYSRGKNSSPPCRSSGPRLLAVCHDWLDFMNNLPDKSVSFAIKSCAKDVRALWAQQGEEHMQKRKVDSLSKDLDKKISAFQKAENRMFELRLTDKNNAGPEMENRAESLAEGKDMLDNFRRKVELEKEKHLSCMQETERITLNGFQTGFCRVFESMTEYSREALKMYNELSAIENGGKTCIEGSHVENGSR</sequence>
<evidence type="ECO:0000259" key="2">
    <source>
        <dbReference type="Pfam" id="PF04782"/>
    </source>
</evidence>
<evidence type="ECO:0000256" key="1">
    <source>
        <dbReference type="SAM" id="MobiDB-lite"/>
    </source>
</evidence>
<dbReference type="InterPro" id="IPR006867">
    <property type="entry name" value="DUF632"/>
</dbReference>